<name>A0A1J5REF0_9ZZZZ</name>
<dbReference type="AlphaFoldDB" id="A0A1J5REF0"/>
<reference evidence="5" key="1">
    <citation type="submission" date="2016-10" db="EMBL/GenBank/DDBJ databases">
        <title>Sequence of Gallionella enrichment culture.</title>
        <authorList>
            <person name="Poehlein A."/>
            <person name="Muehling M."/>
            <person name="Daniel R."/>
        </authorList>
    </citation>
    <scope>NUCLEOTIDE SEQUENCE</scope>
</reference>
<dbReference type="GO" id="GO:0102096">
    <property type="term" value="F:decaprenyl-N-acetyl-alpha-D-glucosaminyl-pyrophosphate:dTDP-alpha-L-rhamnose rhamnosyltransferase activity"/>
    <property type="evidence" value="ECO:0007669"/>
    <property type="project" value="UniProtKB-EC"/>
</dbReference>
<proteinExistence type="inferred from homology"/>
<sequence>MPYEIIRRRLPGWKPPEKPTWLVGAFLCIRREAFESACGFDTRFRLYCEDVDLSLRFQNEGWLIALIADAQVLHRAQRNSQRKIRYTIMHLESLVKLWLRNWGV</sequence>
<dbReference type="Pfam" id="PF13632">
    <property type="entry name" value="Glyco_trans_2_3"/>
    <property type="match status" value="1"/>
</dbReference>
<protein>
    <submittedName>
        <fullName evidence="5">N-acetylglucosaminyl-diphospho-decaprenol L-rhamnosyltransferase</fullName>
        <ecNumber evidence="5">2.4.1.289</ecNumber>
    </submittedName>
</protein>
<dbReference type="Gene3D" id="3.90.550.10">
    <property type="entry name" value="Spore Coat Polysaccharide Biosynthesis Protein SpsA, Chain A"/>
    <property type="match status" value="1"/>
</dbReference>
<dbReference type="InterPro" id="IPR001173">
    <property type="entry name" value="Glyco_trans_2-like"/>
</dbReference>
<dbReference type="InterPro" id="IPR029044">
    <property type="entry name" value="Nucleotide-diphossugar_trans"/>
</dbReference>
<comment type="caution">
    <text evidence="5">The sequence shown here is derived from an EMBL/GenBank/DDBJ whole genome shotgun (WGS) entry which is preliminary data.</text>
</comment>
<evidence type="ECO:0000313" key="5">
    <source>
        <dbReference type="EMBL" id="OIQ88019.1"/>
    </source>
</evidence>
<feature type="domain" description="Glycosyltransferase 2-like" evidence="4">
    <location>
        <begin position="18"/>
        <end position="72"/>
    </location>
</feature>
<organism evidence="5">
    <name type="scientific">mine drainage metagenome</name>
    <dbReference type="NCBI Taxonomy" id="410659"/>
    <lineage>
        <taxon>unclassified sequences</taxon>
        <taxon>metagenomes</taxon>
        <taxon>ecological metagenomes</taxon>
    </lineage>
</organism>
<keyword evidence="2 5" id="KW-0328">Glycosyltransferase</keyword>
<dbReference type="EC" id="2.4.1.289" evidence="5"/>
<dbReference type="PANTHER" id="PTHR43179:SF12">
    <property type="entry name" value="GALACTOFURANOSYLTRANSFERASE GLFT2"/>
    <property type="match status" value="1"/>
</dbReference>
<comment type="similarity">
    <text evidence="1">Belongs to the glycosyltransferase 2 family.</text>
</comment>
<evidence type="ECO:0000256" key="1">
    <source>
        <dbReference type="ARBA" id="ARBA00006739"/>
    </source>
</evidence>
<dbReference type="PANTHER" id="PTHR43179">
    <property type="entry name" value="RHAMNOSYLTRANSFERASE WBBL"/>
    <property type="match status" value="1"/>
</dbReference>
<dbReference type="EMBL" id="MLJW01000392">
    <property type="protein sequence ID" value="OIQ88019.1"/>
    <property type="molecule type" value="Genomic_DNA"/>
</dbReference>
<evidence type="ECO:0000256" key="3">
    <source>
        <dbReference type="ARBA" id="ARBA00022679"/>
    </source>
</evidence>
<keyword evidence="3 5" id="KW-0808">Transferase</keyword>
<gene>
    <name evidence="5" type="primary">wbbL_17</name>
    <name evidence="5" type="ORF">GALL_301110</name>
</gene>
<evidence type="ECO:0000259" key="4">
    <source>
        <dbReference type="Pfam" id="PF13632"/>
    </source>
</evidence>
<dbReference type="SUPFAM" id="SSF53448">
    <property type="entry name" value="Nucleotide-diphospho-sugar transferases"/>
    <property type="match status" value="1"/>
</dbReference>
<accession>A0A1J5REF0</accession>
<evidence type="ECO:0000256" key="2">
    <source>
        <dbReference type="ARBA" id="ARBA00022676"/>
    </source>
</evidence>